<dbReference type="eggNOG" id="ENOG502Z825">
    <property type="taxonomic scope" value="Bacteria"/>
</dbReference>
<dbReference type="RefSeq" id="WP_013409308.1">
    <property type="nucleotide sequence ID" value="NC_014655.1"/>
</dbReference>
<dbReference type="Gene3D" id="2.60.120.1570">
    <property type="entry name" value="Peptide-N-glycosidase F, N-terminal domain"/>
    <property type="match status" value="1"/>
</dbReference>
<dbReference type="Pfam" id="PF22252">
    <property type="entry name" value="PNGase_F-II_N"/>
    <property type="match status" value="1"/>
</dbReference>
<dbReference type="OrthoDB" id="6281169at2"/>
<accession>E4RZM7</accession>
<evidence type="ECO:0000313" key="4">
    <source>
        <dbReference type="Proteomes" id="UP000007435"/>
    </source>
</evidence>
<dbReference type="InterPro" id="IPR008977">
    <property type="entry name" value="PHM/PNGase_F_dom_sf"/>
</dbReference>
<dbReference type="Pfam" id="PF09112">
    <property type="entry name" value="N-glycanase_N"/>
    <property type="match status" value="1"/>
</dbReference>
<reference key="1">
    <citation type="submission" date="2010-11" db="EMBL/GenBank/DDBJ databases">
        <title>The complete genome of Leadbetterella byssophila DSM 17132.</title>
        <authorList>
            <consortium name="US DOE Joint Genome Institute (JGI-PGF)"/>
            <person name="Lucas S."/>
            <person name="Copeland A."/>
            <person name="Lapidus A."/>
            <person name="Glavina del Rio T."/>
            <person name="Dalin E."/>
            <person name="Tice H."/>
            <person name="Bruce D."/>
            <person name="Goodwin L."/>
            <person name="Pitluck S."/>
            <person name="Kyrpides N."/>
            <person name="Mavromatis K."/>
            <person name="Ivanova N."/>
            <person name="Teshima H."/>
            <person name="Brettin T."/>
            <person name="Detter J.C."/>
            <person name="Han C."/>
            <person name="Tapia R."/>
            <person name="Land M."/>
            <person name="Hauser L."/>
            <person name="Markowitz V."/>
            <person name="Cheng J.-F."/>
            <person name="Hugenholtz P."/>
            <person name="Woyke T."/>
            <person name="Wu D."/>
            <person name="Tindall B."/>
            <person name="Pomrenke H.G."/>
            <person name="Brambilla E."/>
            <person name="Klenk H.-P."/>
            <person name="Eisen J.A."/>
        </authorList>
    </citation>
    <scope>NUCLEOTIDE SEQUENCE [LARGE SCALE GENOMIC DNA]</scope>
    <source>
        <strain>DSM 17132</strain>
    </source>
</reference>
<evidence type="ECO:0000259" key="2">
    <source>
        <dbReference type="SMART" id="SM01290"/>
    </source>
</evidence>
<protein>
    <recommendedName>
        <fullName evidence="2">Peptide-N-glycosidase F N-terminal domain-containing protein</fullName>
    </recommendedName>
</protein>
<keyword evidence="1" id="KW-1015">Disulfide bond</keyword>
<dbReference type="EMBL" id="CP002305">
    <property type="protein sequence ID" value="ADQ18270.1"/>
    <property type="molecule type" value="Genomic_DNA"/>
</dbReference>
<gene>
    <name evidence="3" type="ordered locus">Lbys_2608</name>
</gene>
<proteinExistence type="predicted"/>
<keyword evidence="4" id="KW-1185">Reference proteome</keyword>
<dbReference type="InterPro" id="IPR043022">
    <property type="entry name" value="PngaseF_N_sf"/>
</dbReference>
<sequence>MRILLLFLSFSTFGQNLKIEYETFFNDKSTGRPLYAYAQPEKTYLTTERVGGEQTLYTAKSKTITYITPLGEGKTIGGTDTLKYKYTFAEDRKEILGYTCQKAVSIVNSNTIEIWFTNALPYFVAPSAIGIELGAVLEVVRNGNQVTRAKNIEKTSSFPSLPTYTSHDILTYRDILWKNRFTAITVLDHELINWNEETKAKEGVMRFANGTLLVKKVKFPTIGFDTQVFVELKQRSNGDAYDRTGSVFIIPESNALNFFEGLQNGLDKIPQLTSKDGEVYQGYHLTNNYLPNVELMRFFTSFGINHYNYNAIKGKEWLDHTSFRQEISELRSLLSDKEIYVGTYIGNYDKGWHEVSLEITLHKGENAYHRFDFALPLFNTVNVMEMGGQNYSTLFKDENGLNVEFTLEHDLKDAQLRYITTGHGGWGNGDEFLPKKNTIYLDNFVVHSFTPWRQDCGSYRLSNPVSGNFASGLSSSDLSRSNWCPATVTNPVYIELGDLKAGKHSIRVKIPQGQREGSSFSFWNVSGVLLGKK</sequence>
<evidence type="ECO:0000313" key="3">
    <source>
        <dbReference type="EMBL" id="ADQ18270.1"/>
    </source>
</evidence>
<name>E4RZM7_LEAB4</name>
<reference evidence="3 4" key="2">
    <citation type="journal article" date="2011" name="Stand. Genomic Sci.">
        <title>Complete genome sequence of Leadbetterella byssophila type strain (4M15).</title>
        <authorList>
            <person name="Abt B."/>
            <person name="Teshima H."/>
            <person name="Lucas S."/>
            <person name="Lapidus A."/>
            <person name="Del Rio T.G."/>
            <person name="Nolan M."/>
            <person name="Tice H."/>
            <person name="Cheng J.F."/>
            <person name="Pitluck S."/>
            <person name="Liolios K."/>
            <person name="Pagani I."/>
            <person name="Ivanova N."/>
            <person name="Mavromatis K."/>
            <person name="Pati A."/>
            <person name="Tapia R."/>
            <person name="Han C."/>
            <person name="Goodwin L."/>
            <person name="Chen A."/>
            <person name="Palaniappan K."/>
            <person name="Land M."/>
            <person name="Hauser L."/>
            <person name="Chang Y.J."/>
            <person name="Jeffries C.D."/>
            <person name="Rohde M."/>
            <person name="Goker M."/>
            <person name="Tindall B.J."/>
            <person name="Detter J.C."/>
            <person name="Woyke T."/>
            <person name="Bristow J."/>
            <person name="Eisen J.A."/>
            <person name="Markowitz V."/>
            <person name="Hugenholtz P."/>
            <person name="Klenk H.P."/>
            <person name="Kyrpides N.C."/>
        </authorList>
    </citation>
    <scope>NUCLEOTIDE SEQUENCE [LARGE SCALE GENOMIC DNA]</scope>
    <source>
        <strain evidence="4">DSM 17132 / JCM 16389 / KACC 11308 / NBRC 106382 / 4M15</strain>
    </source>
</reference>
<feature type="domain" description="Peptide-N-glycosidase F N-terminal" evidence="2">
    <location>
        <begin position="183"/>
        <end position="361"/>
    </location>
</feature>
<dbReference type="Gene3D" id="2.60.120.230">
    <property type="match status" value="1"/>
</dbReference>
<dbReference type="Pfam" id="PF09113">
    <property type="entry name" value="N-glycanase_C"/>
    <property type="match status" value="1"/>
</dbReference>
<dbReference type="GO" id="GO:0016715">
    <property type="term" value="F:oxidoreductase activity, acting on paired donors, with incorporation or reduction of molecular oxygen, reduced ascorbate as one donor, and incorporation of one atom of oxygen"/>
    <property type="evidence" value="ECO:0007669"/>
    <property type="project" value="InterPro"/>
</dbReference>
<dbReference type="SMART" id="SM01290">
    <property type="entry name" value="N-glycanase_N"/>
    <property type="match status" value="1"/>
</dbReference>
<evidence type="ECO:0000256" key="1">
    <source>
        <dbReference type="ARBA" id="ARBA00023157"/>
    </source>
</evidence>
<dbReference type="STRING" id="649349.Lbys_2608"/>
<dbReference type="KEGG" id="lby:Lbys_2608"/>
<dbReference type="InterPro" id="IPR014784">
    <property type="entry name" value="Cu2_ascorb_mOase-like_C"/>
</dbReference>
<organism evidence="3 4">
    <name type="scientific">Leadbetterella byssophila (strain DSM 17132 / JCM 16389 / KACC 11308 / NBRC 106382 / 4M15)</name>
    <dbReference type="NCBI Taxonomy" id="649349"/>
    <lineage>
        <taxon>Bacteria</taxon>
        <taxon>Pseudomonadati</taxon>
        <taxon>Bacteroidota</taxon>
        <taxon>Cytophagia</taxon>
        <taxon>Cytophagales</taxon>
        <taxon>Leadbetterellaceae</taxon>
        <taxon>Leadbetterella</taxon>
    </lineage>
</organism>
<dbReference type="AlphaFoldDB" id="E4RZM7"/>
<dbReference type="InterPro" id="IPR015196">
    <property type="entry name" value="PngaseF_N"/>
</dbReference>
<dbReference type="SUPFAM" id="SSF49742">
    <property type="entry name" value="PHM/PNGase F"/>
    <property type="match status" value="1"/>
</dbReference>
<dbReference type="Proteomes" id="UP000007435">
    <property type="component" value="Chromosome"/>
</dbReference>
<dbReference type="InterPro" id="IPR015197">
    <property type="entry name" value="PngaseF_C"/>
</dbReference>
<dbReference type="HOGENOM" id="CLU_493279_0_0_10"/>